<evidence type="ECO:0000313" key="1">
    <source>
        <dbReference type="EMBL" id="KKM98868.1"/>
    </source>
</evidence>
<dbReference type="EMBL" id="LAZR01005567">
    <property type="protein sequence ID" value="KKM98868.1"/>
    <property type="molecule type" value="Genomic_DNA"/>
</dbReference>
<gene>
    <name evidence="1" type="ORF">LCGC14_1153630</name>
</gene>
<reference evidence="1" key="1">
    <citation type="journal article" date="2015" name="Nature">
        <title>Complex archaea that bridge the gap between prokaryotes and eukaryotes.</title>
        <authorList>
            <person name="Spang A."/>
            <person name="Saw J.H."/>
            <person name="Jorgensen S.L."/>
            <person name="Zaremba-Niedzwiedzka K."/>
            <person name="Martijn J."/>
            <person name="Lind A.E."/>
            <person name="van Eijk R."/>
            <person name="Schleper C."/>
            <person name="Guy L."/>
            <person name="Ettema T.J."/>
        </authorList>
    </citation>
    <scope>NUCLEOTIDE SEQUENCE</scope>
</reference>
<protein>
    <submittedName>
        <fullName evidence="1">Uncharacterized protein</fullName>
    </submittedName>
</protein>
<comment type="caution">
    <text evidence="1">The sequence shown here is derived from an EMBL/GenBank/DDBJ whole genome shotgun (WGS) entry which is preliminary data.</text>
</comment>
<dbReference type="AlphaFoldDB" id="A0A0F9LZN4"/>
<organism evidence="1">
    <name type="scientific">marine sediment metagenome</name>
    <dbReference type="NCBI Taxonomy" id="412755"/>
    <lineage>
        <taxon>unclassified sequences</taxon>
        <taxon>metagenomes</taxon>
        <taxon>ecological metagenomes</taxon>
    </lineage>
</organism>
<accession>A0A0F9LZN4</accession>
<name>A0A0F9LZN4_9ZZZZ</name>
<sequence length="252" mass="27729">MQWLIDTIIAQLIQKTGFVERTPPASPDWELGDLTPAGVFNVQDASGIVPAGTKAILCRLNAKASASGRQIFLTTEDESSWFAMAQLRLIYANRDQTTDKIVFLTDALTFKTNLSTSSWAYIKLTIAGYWLTEVWQNGFYNRGDPALADFLIPDLIIDGNYHTLDLSGIIPASTTAVALMVEVASSTSSHAVYFRSSNNVNTKNESKCLVIDPGYTAGYDITVPTKGLQNIAYRVRSGAWAIITITVKGWWF</sequence>
<proteinExistence type="predicted"/>